<reference evidence="2" key="1">
    <citation type="journal article" date="2013" name="Nature">
        <title>Draft genome of the wheat A-genome progenitor Triticum urartu.</title>
        <authorList>
            <person name="Ling H.Q."/>
            <person name="Zhao S."/>
            <person name="Liu D."/>
            <person name="Wang J."/>
            <person name="Sun H."/>
            <person name="Zhang C."/>
            <person name="Fan H."/>
            <person name="Li D."/>
            <person name="Dong L."/>
            <person name="Tao Y."/>
            <person name="Gao C."/>
            <person name="Wu H."/>
            <person name="Li Y."/>
            <person name="Cui Y."/>
            <person name="Guo X."/>
            <person name="Zheng S."/>
            <person name="Wang B."/>
            <person name="Yu K."/>
            <person name="Liang Q."/>
            <person name="Yang W."/>
            <person name="Lou X."/>
            <person name="Chen J."/>
            <person name="Feng M."/>
            <person name="Jian J."/>
            <person name="Zhang X."/>
            <person name="Luo G."/>
            <person name="Jiang Y."/>
            <person name="Liu J."/>
            <person name="Wang Z."/>
            <person name="Sha Y."/>
            <person name="Zhang B."/>
            <person name="Wu H."/>
            <person name="Tang D."/>
            <person name="Shen Q."/>
            <person name="Xue P."/>
            <person name="Zou S."/>
            <person name="Wang X."/>
            <person name="Liu X."/>
            <person name="Wang F."/>
            <person name="Yang Y."/>
            <person name="An X."/>
            <person name="Dong Z."/>
            <person name="Zhang K."/>
            <person name="Zhang X."/>
            <person name="Luo M.C."/>
            <person name="Dvorak J."/>
            <person name="Tong Y."/>
            <person name="Wang J."/>
            <person name="Yang H."/>
            <person name="Li Z."/>
            <person name="Wang D."/>
            <person name="Zhang A."/>
            <person name="Wang J."/>
        </authorList>
    </citation>
    <scope>NUCLEOTIDE SEQUENCE</scope>
    <source>
        <strain evidence="2">cv. G1812</strain>
    </source>
</reference>
<dbReference type="AlphaFoldDB" id="A0A8R7TWC4"/>
<protein>
    <submittedName>
        <fullName evidence="1">Uncharacterized protein</fullName>
    </submittedName>
</protein>
<evidence type="ECO:0000313" key="1">
    <source>
        <dbReference type="EnsemblPlants" id="TuG1812G0300002493.01.T01"/>
    </source>
</evidence>
<evidence type="ECO:0000313" key="2">
    <source>
        <dbReference type="Proteomes" id="UP000015106"/>
    </source>
</evidence>
<keyword evidence="2" id="KW-1185">Reference proteome</keyword>
<accession>A0A8R7TWC4</accession>
<sequence length="27" mass="3076">MPSILPYTRERAKQVIIQSLPTPVLHS</sequence>
<dbReference type="Gramene" id="TuG1812G0300002493.01.T01">
    <property type="protein sequence ID" value="TuG1812G0300002493.01.T01"/>
    <property type="gene ID" value="TuG1812G0300002493.01"/>
</dbReference>
<reference evidence="1" key="3">
    <citation type="submission" date="2022-06" db="UniProtKB">
        <authorList>
            <consortium name="EnsemblPlants"/>
        </authorList>
    </citation>
    <scope>IDENTIFICATION</scope>
</reference>
<reference evidence="1" key="2">
    <citation type="submission" date="2018-03" db="EMBL/GenBank/DDBJ databases">
        <title>The Triticum urartu genome reveals the dynamic nature of wheat genome evolution.</title>
        <authorList>
            <person name="Ling H."/>
            <person name="Ma B."/>
            <person name="Shi X."/>
            <person name="Liu H."/>
            <person name="Dong L."/>
            <person name="Sun H."/>
            <person name="Cao Y."/>
            <person name="Gao Q."/>
            <person name="Zheng S."/>
            <person name="Li Y."/>
            <person name="Yu Y."/>
            <person name="Du H."/>
            <person name="Qi M."/>
            <person name="Li Y."/>
            <person name="Yu H."/>
            <person name="Cui Y."/>
            <person name="Wang N."/>
            <person name="Chen C."/>
            <person name="Wu H."/>
            <person name="Zhao Y."/>
            <person name="Zhang J."/>
            <person name="Li Y."/>
            <person name="Zhou W."/>
            <person name="Zhang B."/>
            <person name="Hu W."/>
            <person name="Eijk M."/>
            <person name="Tang J."/>
            <person name="Witsenboer H."/>
            <person name="Zhao S."/>
            <person name="Li Z."/>
            <person name="Zhang A."/>
            <person name="Wang D."/>
            <person name="Liang C."/>
        </authorList>
    </citation>
    <scope>NUCLEOTIDE SEQUENCE [LARGE SCALE GENOMIC DNA]</scope>
    <source>
        <strain evidence="1">cv. G1812</strain>
    </source>
</reference>
<name>A0A8R7TWC4_TRIUA</name>
<dbReference type="EnsemblPlants" id="TuG1812G0300002493.01.T01">
    <property type="protein sequence ID" value="TuG1812G0300002493.01.T01"/>
    <property type="gene ID" value="TuG1812G0300002493.01"/>
</dbReference>
<proteinExistence type="predicted"/>
<dbReference type="Proteomes" id="UP000015106">
    <property type="component" value="Chromosome 3"/>
</dbReference>
<organism evidence="1 2">
    <name type="scientific">Triticum urartu</name>
    <name type="common">Red wild einkorn</name>
    <name type="synonym">Crithodium urartu</name>
    <dbReference type="NCBI Taxonomy" id="4572"/>
    <lineage>
        <taxon>Eukaryota</taxon>
        <taxon>Viridiplantae</taxon>
        <taxon>Streptophyta</taxon>
        <taxon>Embryophyta</taxon>
        <taxon>Tracheophyta</taxon>
        <taxon>Spermatophyta</taxon>
        <taxon>Magnoliopsida</taxon>
        <taxon>Liliopsida</taxon>
        <taxon>Poales</taxon>
        <taxon>Poaceae</taxon>
        <taxon>BOP clade</taxon>
        <taxon>Pooideae</taxon>
        <taxon>Triticodae</taxon>
        <taxon>Triticeae</taxon>
        <taxon>Triticinae</taxon>
        <taxon>Triticum</taxon>
    </lineage>
</organism>